<keyword evidence="12" id="KW-1185">Reference proteome</keyword>
<dbReference type="Pfam" id="PF00254">
    <property type="entry name" value="FKBP_C"/>
    <property type="match status" value="3"/>
</dbReference>
<gene>
    <name evidence="11" type="ORF">C5167_009972</name>
</gene>
<dbReference type="STRING" id="3469.A0A4Y7K0C4"/>
<evidence type="ECO:0000313" key="12">
    <source>
        <dbReference type="Proteomes" id="UP000316621"/>
    </source>
</evidence>
<keyword evidence="3" id="KW-0677">Repeat</keyword>
<dbReference type="Gramene" id="RZC66286">
    <property type="protein sequence ID" value="RZC66286"/>
    <property type="gene ID" value="C5167_009972"/>
</dbReference>
<comment type="catalytic activity">
    <reaction evidence="1 7">
        <text>[protein]-peptidylproline (omega=180) = [protein]-peptidylproline (omega=0)</text>
        <dbReference type="Rhea" id="RHEA:16237"/>
        <dbReference type="Rhea" id="RHEA-COMP:10747"/>
        <dbReference type="Rhea" id="RHEA-COMP:10748"/>
        <dbReference type="ChEBI" id="CHEBI:83833"/>
        <dbReference type="ChEBI" id="CHEBI:83834"/>
        <dbReference type="EC" id="5.2.1.8"/>
    </reaction>
</comment>
<dbReference type="InterPro" id="IPR011990">
    <property type="entry name" value="TPR-like_helical_dom_sf"/>
</dbReference>
<dbReference type="PANTHER" id="PTHR46512:SF9">
    <property type="entry name" value="PEPTIDYLPROLYL ISOMERASE"/>
    <property type="match status" value="1"/>
</dbReference>
<dbReference type="PROSITE" id="PS50059">
    <property type="entry name" value="FKBP_PPIASE"/>
    <property type="match status" value="3"/>
</dbReference>
<dbReference type="SUPFAM" id="SSF48452">
    <property type="entry name" value="TPR-like"/>
    <property type="match status" value="1"/>
</dbReference>
<feature type="domain" description="PPIase FKBP-type" evidence="10">
    <location>
        <begin position="74"/>
        <end position="163"/>
    </location>
</feature>
<evidence type="ECO:0000313" key="11">
    <source>
        <dbReference type="EMBL" id="RZC66286.1"/>
    </source>
</evidence>
<dbReference type="InterPro" id="IPR050754">
    <property type="entry name" value="FKBP4/5/8-like"/>
</dbReference>
<evidence type="ECO:0000256" key="1">
    <source>
        <dbReference type="ARBA" id="ARBA00000971"/>
    </source>
</evidence>
<evidence type="ECO:0000256" key="5">
    <source>
        <dbReference type="ARBA" id="ARBA00023110"/>
    </source>
</evidence>
<dbReference type="PROSITE" id="PS50005">
    <property type="entry name" value="TPR"/>
    <property type="match status" value="1"/>
</dbReference>
<dbReference type="InterPro" id="IPR001179">
    <property type="entry name" value="PPIase_FKBP_dom"/>
</dbReference>
<reference evidence="11 12" key="1">
    <citation type="journal article" date="2018" name="Science">
        <title>The opium poppy genome and morphinan production.</title>
        <authorList>
            <person name="Guo L."/>
            <person name="Winzer T."/>
            <person name="Yang X."/>
            <person name="Li Y."/>
            <person name="Ning Z."/>
            <person name="He Z."/>
            <person name="Teodor R."/>
            <person name="Lu Y."/>
            <person name="Bowser T.A."/>
            <person name="Graham I.A."/>
            <person name="Ye K."/>
        </authorList>
    </citation>
    <scope>NUCLEOTIDE SEQUENCE [LARGE SCALE GENOMIC DNA]</scope>
    <source>
        <strain evidence="12">cv. HN1</strain>
        <tissue evidence="11">Leaves</tissue>
    </source>
</reference>
<accession>A0A4Y7K0C4</accession>
<dbReference type="FunFam" id="3.10.50.40:FF:000017">
    <property type="entry name" value="Peptidylprolyl isomerase"/>
    <property type="match status" value="1"/>
</dbReference>
<keyword evidence="4 8" id="KW-0802">TPR repeat</keyword>
<dbReference type="SMART" id="SM00028">
    <property type="entry name" value="TPR"/>
    <property type="match status" value="3"/>
</dbReference>
<dbReference type="InterPro" id="IPR046357">
    <property type="entry name" value="PPIase_dom_sf"/>
</dbReference>
<evidence type="ECO:0000256" key="6">
    <source>
        <dbReference type="ARBA" id="ARBA00023235"/>
    </source>
</evidence>
<dbReference type="EMBL" id="CM010720">
    <property type="protein sequence ID" value="RZC66286.1"/>
    <property type="molecule type" value="Genomic_DNA"/>
</dbReference>
<dbReference type="InterPro" id="IPR019734">
    <property type="entry name" value="TPR_rpt"/>
</dbReference>
<name>A0A4Y7K0C4_PAPSO</name>
<dbReference type="Gene3D" id="3.10.50.40">
    <property type="match status" value="3"/>
</dbReference>
<dbReference type="SUPFAM" id="SSF54534">
    <property type="entry name" value="FKBP-like"/>
    <property type="match status" value="3"/>
</dbReference>
<dbReference type="GO" id="GO:0003755">
    <property type="term" value="F:peptidyl-prolyl cis-trans isomerase activity"/>
    <property type="evidence" value="ECO:0007669"/>
    <property type="project" value="UniProtKB-KW"/>
</dbReference>
<keyword evidence="5 7" id="KW-0697">Rotamase</keyword>
<feature type="domain" description="PPIase FKBP-type" evidence="10">
    <location>
        <begin position="310"/>
        <end position="402"/>
    </location>
</feature>
<evidence type="ECO:0000259" key="10">
    <source>
        <dbReference type="PROSITE" id="PS50059"/>
    </source>
</evidence>
<dbReference type="AlphaFoldDB" id="A0A4Y7K0C4"/>
<feature type="domain" description="PPIase FKBP-type" evidence="10">
    <location>
        <begin position="191"/>
        <end position="282"/>
    </location>
</feature>
<evidence type="ECO:0000256" key="3">
    <source>
        <dbReference type="ARBA" id="ARBA00022737"/>
    </source>
</evidence>
<protein>
    <recommendedName>
        <fullName evidence="2 7">peptidylprolyl isomerase</fullName>
        <ecNumber evidence="2 7">5.2.1.8</ecNumber>
    </recommendedName>
</protein>
<evidence type="ECO:0000256" key="4">
    <source>
        <dbReference type="ARBA" id="ARBA00022803"/>
    </source>
</evidence>
<dbReference type="Gene3D" id="1.25.40.10">
    <property type="entry name" value="Tetratricopeptide repeat domain"/>
    <property type="match status" value="1"/>
</dbReference>
<organism evidence="11 12">
    <name type="scientific">Papaver somniferum</name>
    <name type="common">Opium poppy</name>
    <dbReference type="NCBI Taxonomy" id="3469"/>
    <lineage>
        <taxon>Eukaryota</taxon>
        <taxon>Viridiplantae</taxon>
        <taxon>Streptophyta</taxon>
        <taxon>Embryophyta</taxon>
        <taxon>Tracheophyta</taxon>
        <taxon>Spermatophyta</taxon>
        <taxon>Magnoliopsida</taxon>
        <taxon>Ranunculales</taxon>
        <taxon>Papaveraceae</taxon>
        <taxon>Papaveroideae</taxon>
        <taxon>Papaver</taxon>
    </lineage>
</organism>
<dbReference type="OMA" id="QAILTIH"/>
<keyword evidence="6 7" id="KW-0413">Isomerase</keyword>
<evidence type="ECO:0000256" key="2">
    <source>
        <dbReference type="ARBA" id="ARBA00013194"/>
    </source>
</evidence>
<dbReference type="Proteomes" id="UP000316621">
    <property type="component" value="Chromosome 6"/>
</dbReference>
<dbReference type="EC" id="5.2.1.8" evidence="2 7"/>
<dbReference type="FunFam" id="1.25.40.10:FF:000008">
    <property type="entry name" value="Peptidylprolyl isomerase"/>
    <property type="match status" value="1"/>
</dbReference>
<evidence type="ECO:0000256" key="8">
    <source>
        <dbReference type="PROSITE-ProRule" id="PRU00339"/>
    </source>
</evidence>
<dbReference type="PANTHER" id="PTHR46512">
    <property type="entry name" value="PEPTIDYLPROLYL ISOMERASE"/>
    <property type="match status" value="1"/>
</dbReference>
<feature type="repeat" description="TPR" evidence="8">
    <location>
        <begin position="511"/>
        <end position="544"/>
    </location>
</feature>
<proteinExistence type="predicted"/>
<evidence type="ECO:0000256" key="9">
    <source>
        <dbReference type="SAM" id="MobiDB-lite"/>
    </source>
</evidence>
<evidence type="ECO:0000256" key="7">
    <source>
        <dbReference type="PROSITE-ProRule" id="PRU00277"/>
    </source>
</evidence>
<dbReference type="Pfam" id="PF13181">
    <property type="entry name" value="TPR_8"/>
    <property type="match status" value="1"/>
</dbReference>
<feature type="region of interest" description="Disordered" evidence="9">
    <location>
        <begin position="609"/>
        <end position="631"/>
    </location>
</feature>
<sequence length="631" mass="70333">MSSIFGRVISSASALACRNNPNELDDELFEEEPGEEIESAPPLKIGQERVINKKTQLKKKLLKLGLGWESPEFGDEVTLHYVGTLLDVTKFDSSRDEGGEPLSFKLGHDKYLDGLNDGIITMKKGEVSLFTLPFDSCNGNTINGKEIPPNCDIQYEVELVSWITVVDICKDGGIIKRILEKSERNEQPGDLDDVLVKYRVMLDDGSVVAETPEEGVEFQINDGHFCPAFPKAIKTMKRGERVNLLVQAQYAFGEKGRDANHGFPAIPSNSTLTVDLKLISIKHVIDLTGDSKVVKKILKEGEGSHTADEGTPVTVRYTAKLEDNTVFEKKGLDGDLPLEFVTDEDQVIAGLDLAAATMKKGELSIVTVKPDYGFGSTEVKKDLAIVHPCSTVIYEVEMVDFTKAKAPREMNNREKIETAEKKKEEGNTLFKSGKYQKASRRYDKVVQSGHRLPAVDYITVDGTFWDDEQQHVDSLRVLCWLNHAACCLKLNNYPEAIELCSKVLDVEYHNVKALYRRAQAYMKTADFDLSELDINKALEVDPDNREVKILHKTLKQLRSESNKGDAKLYTNMLTRMREDSTVVSKRQKVEKAEVEEMSEVAQKEIEQAAGSLGGADVEQTMDVSAPPQCIS</sequence>